<dbReference type="Proteomes" id="UP000002279">
    <property type="component" value="Unplaced"/>
</dbReference>
<feature type="compositionally biased region" description="Acidic residues" evidence="2">
    <location>
        <begin position="1151"/>
        <end position="1173"/>
    </location>
</feature>
<evidence type="ECO:0000313" key="3">
    <source>
        <dbReference type="Ensembl" id="ENSOANP00000051328.1"/>
    </source>
</evidence>
<feature type="compositionally biased region" description="Acidic residues" evidence="2">
    <location>
        <begin position="881"/>
        <end position="890"/>
    </location>
</feature>
<feature type="compositionally biased region" description="Basic and acidic residues" evidence="2">
    <location>
        <begin position="2572"/>
        <end position="2581"/>
    </location>
</feature>
<evidence type="ECO:0000313" key="4">
    <source>
        <dbReference type="Proteomes" id="UP000002279"/>
    </source>
</evidence>
<keyword evidence="4" id="KW-1185">Reference proteome</keyword>
<feature type="region of interest" description="Disordered" evidence="2">
    <location>
        <begin position="114"/>
        <end position="178"/>
    </location>
</feature>
<reference evidence="3" key="2">
    <citation type="submission" date="2025-09" db="UniProtKB">
        <authorList>
            <consortium name="Ensembl"/>
        </authorList>
    </citation>
    <scope>IDENTIFICATION</scope>
    <source>
        <strain evidence="3">Glennie</strain>
    </source>
</reference>
<feature type="region of interest" description="Disordered" evidence="2">
    <location>
        <begin position="2558"/>
        <end position="2581"/>
    </location>
</feature>
<organism evidence="3 4">
    <name type="scientific">Ornithorhynchus anatinus</name>
    <name type="common">Duckbill platypus</name>
    <dbReference type="NCBI Taxonomy" id="9258"/>
    <lineage>
        <taxon>Eukaryota</taxon>
        <taxon>Metazoa</taxon>
        <taxon>Chordata</taxon>
        <taxon>Craniata</taxon>
        <taxon>Vertebrata</taxon>
        <taxon>Euteleostomi</taxon>
        <taxon>Mammalia</taxon>
        <taxon>Monotremata</taxon>
        <taxon>Ornithorhynchidae</taxon>
        <taxon>Ornithorhynchus</taxon>
    </lineage>
</organism>
<gene>
    <name evidence="3" type="primary">LYST</name>
</gene>
<feature type="region of interest" description="Disordered" evidence="2">
    <location>
        <begin position="191"/>
        <end position="230"/>
    </location>
</feature>
<feature type="compositionally biased region" description="Basic and acidic residues" evidence="2">
    <location>
        <begin position="981"/>
        <end position="995"/>
    </location>
</feature>
<feature type="region of interest" description="Disordered" evidence="2">
    <location>
        <begin position="967"/>
        <end position="1027"/>
    </location>
</feature>
<proteinExistence type="predicted"/>
<feature type="compositionally biased region" description="Basic and acidic residues" evidence="2">
    <location>
        <begin position="2090"/>
        <end position="2099"/>
    </location>
</feature>
<name>A0A6I8PAA6_ORNAN</name>
<dbReference type="Ensembl" id="ENSOANT00000069103.1">
    <property type="protein sequence ID" value="ENSOANP00000051328.1"/>
    <property type="gene ID" value="ENSOANG00000001216.4"/>
</dbReference>
<feature type="region of interest" description="Disordered" evidence="2">
    <location>
        <begin position="1972"/>
        <end position="2118"/>
    </location>
</feature>
<sequence>MSSDSNSLAREFLTDVNRLCNAVVQRAEAREEEEEETHMAALGQYLVQGRGFLLLTQLNSIIDQALTCREELLTLLLSLLPLVWRIPVQEEKAVDFNLPFSADLVLTKGANSSLLKSTQEKPPLDGRTPPAPGPARASGPRPNRHQRRTAQRYSVRDARKSQLSTSDSEANSDEKSLATVRYRRARLTHRLVAPTPEGDPPPARAAPLPAAADHESPGPPAPDEPAAASADSSPFDLCHVLLSLLEKVCKFDGQAHPRSALAASVVPTLTEFLAGSGEAGGPRGPAESRGVCAGWTEEPVALVQRMLSRAVLRLVSVEVGPAEAAPDSLRKNLTEVLRAASGIRARWEKRPGAEGDPREAEEAPAFPLHRHRALLLPELLRGVLQLLIGCLQGAASDPSSFSQAMDLVQEFIQHQGFQLVEAAVLRLEGLAAGEAADHLRALLNWVLRLIGTVKKAKSEQLHQSMCPRKRHRRCEYSHFLHHHRDLSGLLVSAFKSRGSEHPFEESADGEVRYPERCCCIAVCAHQCLRLLRRARLGATRVQILSGIHGVGICCCMDPGSVIGPLLHAFGSPGLKPFQPHVLGVLAQLVLDQLGGAEPSPQPRPAACNVCAVDGDRLAPLEEALRGSPAEGGPAPASASFRSRGILPSSGGEELLWKWDALEAYRSLVLGAEPGPGAQLAGHVCHLVQRGNAVVRWKLYSYVFHPVLQRGAQLALRSRQPGGPQAAGPGGWCLPQEVLQIYLQALPGLLRSRVLRDLFLSCDGVNQMIELNYLDGIRSHSLKALETLIICLGEQQKDSPIPQPDDPGQEQEEFPFLAPPPLPGRPASSESPQSLSRFYAGLRETCPRKRKSADQDAHVNTVNLFLCVAFLCVSREADGEWDLANDSEDTSGYDSTASEPLPQALPALSPESLALPPPEHTRRAADTWTVGRAIYMADPVFQKQFHRLGGLEVCRRLITMIIQKLSRSGGEVDGSKAPGGNARREGAEAGERDREPGASGAGGPEPNGRWDSPPTATAPLGEAGAEDRQERECSLQRIRLLEALLAICLHSARTGQQKMEVEWPNQNPSVDDLLLEMRDHLSRAKVVETDLAKPLFDSLLRVALGDYLTDVDRSEEKTDKNHQAKTEPVSQPGDLSEEAEESQDCNLKLLVEEEGYEADSESNPESSESQEEGVEFTLQGEAERRRLSCSPGDLTETLPKGELIYPEICTLGLNLLSAAKTRVDVLAHVFESFLRVVRQKEKNVTLLMQQVREMSTRIVLMDLLVGGKRSEFPIFILFSAQEVLLKGILKIVESNTTLSPLQYLTFPLLQIPNLSSSSSSQKCTSIISSKALGLWKRARVSQSRKEADGGAGGAHQLLSSWHVAPIHLPLVGQNCWPHMAEGFSVSLWLSAEGLYEAESPPERGKKMRRRSKPGGQDGSSSEELSDLPKVTHVSSGETLVDDGCIHLLSLGSKVLMIQVWADLSTGTLIFRMCMDPNDDMKAGLLAQVESQENVFLPGKWQHLTLTYSQQPEGKKNIHGKVSMWVSGQSFIPPLSSDSNKTFCMVGHCLSSQEELLRVAGRWDLGNLLLFNGAKIGPQEAFYLYACGPDFTSVMPCKYGKSPSDYSKYISKEILQCEQIRDLFMSKKDVDLSLLIEGLAVVYSSHRPAQYTIYEPVIRLKGQVKTTLSQRPFSTKEVQSILLEPHHLKSLQPVEYRTLQGVLHEIGGAGAFVFLFARVVDISSCEETQALALEIVLSLTKYNQERIQEMENCNGFSMIHQVLIKQKCIVGFHFLKTLLEGCCGEEMLHVTEDGQFKLDANSSAVIRDVKLLEELLLDWKIWSKAAQGVWETLLAALEVLIRDNHHQQMFNIKQLLKARVVHHFLLTCQVLQEHKEGHLTSMPREVCRSFVKIIEEVLGSPPDLELLTLIFHFLIAVHPPTNTYVCHNPTNFHFSLHIDGKLFLEKVQSIVYMRHSSSGGKSIASPGFIITSPSGFTASPPEGDASSHLSPEAPSPAALLRSRSLPASPTASPDARPRRLAGSLGRGIDDLQRLAKSDVSGPAAGRGSPALPPGQEDALVSSCESAQTTCEAEEPALARPDGAESGPPAIRLEGREARSDDESAAAGSPPHRPDHLKGLSSFQRSHGNVASLGLAFPAQNAGASAIARWPSLAERGTVPEDWETFAFSPGYGRTCDKTASAVDRSSEDCLVLICCGLYELLRGVLLILPDLMLEDVLDRLIQADTLIVLVNHPSPLIQQGVIKLLDAYFNRASKEQKDKFLKNRGFSLLANQLYLHQGTQELLECFLEMLFGRPIGLEEEIDLEDVKNVGLFRKWSVVPILGLIENSLYDSILLHNSLFLLLQILNSCSKVADLLLDNGLLYVLCNTIATLNGLETNISLNDHKLLVCDIQQLLVAITIHACSSSGPQYFRVIEDLIILLGYLQSSKNKKTQNMAVALQFRVLQAAVNFIKTTSTQDTQNLTNSFQFPSTPHHAIFQKRKSIAGPRRFALVQSESLLMKMRSVASDELNLMMQRKMSQENPIRATETELAQRLQRLVILAINRLIYQEFSPDYIDILSTPETATQSGPSAARVGKSDEEIHHEQPDVTNPFQREMFRTLVEGARVSIVSGRTGSLKQQWTKILWTCKDTFRVQLGRFLVHLSSPARSLRERTEVLEMAREPNLQEILRECLSPTLQVSSLIIASVPSWLLLNLSCFIKHGCCCFLHCICSSSEQKKLEAEEEVSKAAWQKTVSNNQHSLFQRLEGKSKDISKVAADITQAVSLSQGIERKKVIQHIRGMYKVDLSASRHWQEMIQQLTHDRALWYDPVCYPTSWQLDPTEGPNRERRRLQRCYLTIPNKYLLRDRQRAEDVVKPPLSYLFEDKIHSSFSSTVKDKAASESIRVNRRCISVAPSRETAGELLLGLYFFVMVFVKHLLCARHRI</sequence>
<feature type="region of interest" description="Disordered" evidence="2">
    <location>
        <begin position="795"/>
        <end position="832"/>
    </location>
</feature>
<evidence type="ECO:0000256" key="1">
    <source>
        <dbReference type="ARBA" id="ARBA00022574"/>
    </source>
</evidence>
<keyword evidence="1" id="KW-0853">WD repeat</keyword>
<feature type="region of interest" description="Disordered" evidence="2">
    <location>
        <begin position="881"/>
        <end position="920"/>
    </location>
</feature>
<dbReference type="GeneTree" id="ENSGT00940000156359"/>
<dbReference type="Bgee" id="ENSOANG00000001216">
    <property type="expression patterns" value="Expressed in testis and 7 other cell types or tissues"/>
</dbReference>
<accession>A0A6I8PAA6</accession>
<reference evidence="3" key="1">
    <citation type="submission" date="2025-08" db="UniProtKB">
        <authorList>
            <consortium name="Ensembl"/>
        </authorList>
    </citation>
    <scope>IDENTIFICATION</scope>
    <source>
        <strain evidence="3">Glennie</strain>
    </source>
</reference>
<evidence type="ECO:0000256" key="2">
    <source>
        <dbReference type="SAM" id="MobiDB-lite"/>
    </source>
</evidence>
<feature type="compositionally biased region" description="Low complexity" evidence="2">
    <location>
        <begin position="896"/>
        <end position="913"/>
    </location>
</feature>
<feature type="region of interest" description="Disordered" evidence="2">
    <location>
        <begin position="1398"/>
        <end position="1427"/>
    </location>
</feature>
<dbReference type="PANTHER" id="PTHR13743:SF86">
    <property type="entry name" value="LYSOSOMAL-TRAFFICKING REGULATOR"/>
    <property type="match status" value="1"/>
</dbReference>
<protein>
    <submittedName>
        <fullName evidence="3">Lysosomal trafficking regulator</fullName>
    </submittedName>
</protein>
<feature type="compositionally biased region" description="Basic and acidic residues" evidence="2">
    <location>
        <begin position="2025"/>
        <end position="2034"/>
    </location>
</feature>
<dbReference type="InterPro" id="IPR050865">
    <property type="entry name" value="BEACH_Domain"/>
</dbReference>
<feature type="region of interest" description="Disordered" evidence="2">
    <location>
        <begin position="1112"/>
        <end position="1176"/>
    </location>
</feature>
<dbReference type="PANTHER" id="PTHR13743">
    <property type="entry name" value="BEIGE/BEACH-RELATED"/>
    <property type="match status" value="1"/>
</dbReference>
<feature type="compositionally biased region" description="Basic and acidic residues" evidence="2">
    <location>
        <begin position="1112"/>
        <end position="1124"/>
    </location>
</feature>